<reference evidence="2" key="1">
    <citation type="journal article" date="2020" name="Nature">
        <title>Giant virus diversity and host interactions through global metagenomics.</title>
        <authorList>
            <person name="Schulz F."/>
            <person name="Roux S."/>
            <person name="Paez-Espino D."/>
            <person name="Jungbluth S."/>
            <person name="Walsh D.A."/>
            <person name="Denef V.J."/>
            <person name="McMahon K.D."/>
            <person name="Konstantinidis K.T."/>
            <person name="Eloe-Fadrosh E.A."/>
            <person name="Kyrpides N.C."/>
            <person name="Woyke T."/>
        </authorList>
    </citation>
    <scope>NUCLEOTIDE SEQUENCE</scope>
    <source>
        <strain evidence="2">GVMAG-M-3300009161-34</strain>
    </source>
</reference>
<dbReference type="AlphaFoldDB" id="A0A6C0EW04"/>
<name>A0A6C0EW04_9ZZZZ</name>
<evidence type="ECO:0000256" key="1">
    <source>
        <dbReference type="SAM" id="MobiDB-lite"/>
    </source>
</evidence>
<feature type="region of interest" description="Disordered" evidence="1">
    <location>
        <begin position="139"/>
        <end position="164"/>
    </location>
</feature>
<proteinExistence type="predicted"/>
<sequence>MYGKANVSTMAMRAVSDDGSNWHVDTDVNGIKNHENLTNSDIMKIMSHRAHKVDLRTRLLQSLRGVGVDRHEMQQMPEIRSNNMFGEIDYPRVHIYRKKCPRMPILRSSRPVLMGSLSPLHEATIVPRNEFMHLVPLDSLHSMKPKKPSKKRHIKGKKSRKNRK</sequence>
<evidence type="ECO:0000313" key="2">
    <source>
        <dbReference type="EMBL" id="QHT32932.1"/>
    </source>
</evidence>
<dbReference type="EMBL" id="MN738956">
    <property type="protein sequence ID" value="QHT32932.1"/>
    <property type="molecule type" value="Genomic_DNA"/>
</dbReference>
<feature type="compositionally biased region" description="Basic residues" evidence="1">
    <location>
        <begin position="143"/>
        <end position="164"/>
    </location>
</feature>
<organism evidence="2">
    <name type="scientific">viral metagenome</name>
    <dbReference type="NCBI Taxonomy" id="1070528"/>
    <lineage>
        <taxon>unclassified sequences</taxon>
        <taxon>metagenomes</taxon>
        <taxon>organismal metagenomes</taxon>
    </lineage>
</organism>
<protein>
    <submittedName>
        <fullName evidence="2">Uncharacterized protein</fullName>
    </submittedName>
</protein>
<accession>A0A6C0EW04</accession>